<dbReference type="PANTHER" id="PTHR46986:SF1">
    <property type="entry name" value="ENDORIBONUCLEASE YBEY, CHLOROPLASTIC"/>
    <property type="match status" value="1"/>
</dbReference>
<organism evidence="10 11">
    <name type="scientific">Dialister micraerophilus UPII 345-E</name>
    <dbReference type="NCBI Taxonomy" id="910314"/>
    <lineage>
        <taxon>Bacteria</taxon>
        <taxon>Bacillati</taxon>
        <taxon>Bacillota</taxon>
        <taxon>Negativicutes</taxon>
        <taxon>Veillonellales</taxon>
        <taxon>Veillonellaceae</taxon>
        <taxon>Dialister</taxon>
    </lineage>
</organism>
<comment type="similarity">
    <text evidence="1 9">Belongs to the endoribonuclease YbeY family.</text>
</comment>
<feature type="binding site" evidence="9">
    <location>
        <position position="120"/>
    </location>
    <ligand>
        <name>Zn(2+)</name>
        <dbReference type="ChEBI" id="CHEBI:29105"/>
        <note>catalytic</note>
    </ligand>
</feature>
<dbReference type="HAMAP" id="MF_00009">
    <property type="entry name" value="Endoribonucl_YbeY"/>
    <property type="match status" value="1"/>
</dbReference>
<keyword evidence="2 9" id="KW-0690">Ribosome biogenesis</keyword>
<gene>
    <name evidence="9 10" type="primary">ybeY</name>
    <name evidence="10" type="ORF">HMPREF9220_0143</name>
</gene>
<dbReference type="Gene3D" id="3.40.390.30">
    <property type="entry name" value="Metalloproteases ('zincins'), catalytic domain"/>
    <property type="match status" value="1"/>
</dbReference>
<sequence>MEIMISYSDQKYCNEETEQLILKVLKKGAELQKLPEDAELGVLICGAERIHELNRDYRGIDAPTDVLSFALNEGEDYIPEEEKALGDIILNIDRAKEQAHMYGHSEEREMAYLSVHGFLHILGYDHYEAEEKKEMRKAEEDILGACGLQRVVTEGKIERKENETGEING</sequence>
<keyword evidence="3 9" id="KW-0698">rRNA processing</keyword>
<evidence type="ECO:0000256" key="7">
    <source>
        <dbReference type="ARBA" id="ARBA00022801"/>
    </source>
</evidence>
<evidence type="ECO:0000313" key="11">
    <source>
        <dbReference type="Proteomes" id="UP000004594"/>
    </source>
</evidence>
<dbReference type="InterPro" id="IPR023091">
    <property type="entry name" value="MetalPrtase_cat_dom_sf_prd"/>
</dbReference>
<dbReference type="EC" id="3.1.-.-" evidence="9"/>
<evidence type="ECO:0000313" key="10">
    <source>
        <dbReference type="EMBL" id="EFR42456.1"/>
    </source>
</evidence>
<comment type="function">
    <text evidence="9">Single strand-specific metallo-endoribonuclease involved in late-stage 70S ribosome quality control and in maturation of the 3' terminus of the 16S rRNA.</text>
</comment>
<dbReference type="AlphaFoldDB" id="E4L9Y2"/>
<dbReference type="GO" id="GO:0005737">
    <property type="term" value="C:cytoplasm"/>
    <property type="evidence" value="ECO:0007669"/>
    <property type="project" value="UniProtKB-SubCell"/>
</dbReference>
<evidence type="ECO:0000256" key="5">
    <source>
        <dbReference type="ARBA" id="ARBA00022723"/>
    </source>
</evidence>
<dbReference type="Pfam" id="PF02130">
    <property type="entry name" value="YbeY"/>
    <property type="match status" value="1"/>
</dbReference>
<evidence type="ECO:0000256" key="9">
    <source>
        <dbReference type="HAMAP-Rule" id="MF_00009"/>
    </source>
</evidence>
<name>E4L9Y2_9FIRM</name>
<keyword evidence="5 9" id="KW-0479">Metal-binding</keyword>
<keyword evidence="8 9" id="KW-0862">Zinc</keyword>
<feature type="binding site" evidence="9">
    <location>
        <position position="116"/>
    </location>
    <ligand>
        <name>Zn(2+)</name>
        <dbReference type="ChEBI" id="CHEBI:29105"/>
        <note>catalytic</note>
    </ligand>
</feature>
<comment type="cofactor">
    <cofactor evidence="9">
        <name>Zn(2+)</name>
        <dbReference type="ChEBI" id="CHEBI:29105"/>
    </cofactor>
    <text evidence="9">Binds 1 zinc ion.</text>
</comment>
<evidence type="ECO:0000256" key="3">
    <source>
        <dbReference type="ARBA" id="ARBA00022552"/>
    </source>
</evidence>
<accession>E4L9Y2</accession>
<keyword evidence="9" id="KW-0963">Cytoplasm</keyword>
<dbReference type="InterPro" id="IPR020549">
    <property type="entry name" value="YbeY_CS"/>
</dbReference>
<dbReference type="GO" id="GO:0008270">
    <property type="term" value="F:zinc ion binding"/>
    <property type="evidence" value="ECO:0007669"/>
    <property type="project" value="UniProtKB-UniRule"/>
</dbReference>
<dbReference type="NCBIfam" id="TIGR00043">
    <property type="entry name" value="rRNA maturation RNase YbeY"/>
    <property type="match status" value="1"/>
</dbReference>
<dbReference type="PROSITE" id="PS01306">
    <property type="entry name" value="UPF0054"/>
    <property type="match status" value="1"/>
</dbReference>
<evidence type="ECO:0000256" key="1">
    <source>
        <dbReference type="ARBA" id="ARBA00010875"/>
    </source>
</evidence>
<dbReference type="GO" id="GO:0004222">
    <property type="term" value="F:metalloendopeptidase activity"/>
    <property type="evidence" value="ECO:0007669"/>
    <property type="project" value="InterPro"/>
</dbReference>
<keyword evidence="4 9" id="KW-0540">Nuclease</keyword>
<dbReference type="OrthoDB" id="9807740at2"/>
<comment type="subcellular location">
    <subcellularLocation>
        <location evidence="9">Cytoplasm</location>
    </subcellularLocation>
</comment>
<evidence type="ECO:0000256" key="2">
    <source>
        <dbReference type="ARBA" id="ARBA00022517"/>
    </source>
</evidence>
<dbReference type="GO" id="GO:0006364">
    <property type="term" value="P:rRNA processing"/>
    <property type="evidence" value="ECO:0007669"/>
    <property type="project" value="UniProtKB-UniRule"/>
</dbReference>
<evidence type="ECO:0000256" key="8">
    <source>
        <dbReference type="ARBA" id="ARBA00022833"/>
    </source>
</evidence>
<feature type="binding site" evidence="9">
    <location>
        <position position="126"/>
    </location>
    <ligand>
        <name>Zn(2+)</name>
        <dbReference type="ChEBI" id="CHEBI:29105"/>
        <note>catalytic</note>
    </ligand>
</feature>
<keyword evidence="6 9" id="KW-0255">Endonuclease</keyword>
<comment type="caution">
    <text evidence="10">The sequence shown here is derived from an EMBL/GenBank/DDBJ whole genome shotgun (WGS) entry which is preliminary data.</text>
</comment>
<evidence type="ECO:0000256" key="6">
    <source>
        <dbReference type="ARBA" id="ARBA00022759"/>
    </source>
</evidence>
<reference evidence="10 11" key="1">
    <citation type="submission" date="2010-11" db="EMBL/GenBank/DDBJ databases">
        <authorList>
            <person name="Durkin A.S."/>
            <person name="Madupu R."/>
            <person name="Torralba M."/>
            <person name="Gillis M."/>
            <person name="Methe B."/>
            <person name="Sutton G."/>
            <person name="Nelson K.E."/>
        </authorList>
    </citation>
    <scope>NUCLEOTIDE SEQUENCE [LARGE SCALE GENOMIC DNA]</scope>
    <source>
        <strain evidence="10 11">UPII 345-E</strain>
    </source>
</reference>
<dbReference type="PANTHER" id="PTHR46986">
    <property type="entry name" value="ENDORIBONUCLEASE YBEY, CHLOROPLASTIC"/>
    <property type="match status" value="1"/>
</dbReference>
<dbReference type="SUPFAM" id="SSF55486">
    <property type="entry name" value="Metalloproteases ('zincins'), catalytic domain"/>
    <property type="match status" value="1"/>
</dbReference>
<proteinExistence type="inferred from homology"/>
<dbReference type="GO" id="GO:0004521">
    <property type="term" value="F:RNA endonuclease activity"/>
    <property type="evidence" value="ECO:0007669"/>
    <property type="project" value="UniProtKB-UniRule"/>
</dbReference>
<dbReference type="eggNOG" id="COG0319">
    <property type="taxonomic scope" value="Bacteria"/>
</dbReference>
<dbReference type="RefSeq" id="WP_007555034.1">
    <property type="nucleotide sequence ID" value="NZ_AENT01000025.1"/>
</dbReference>
<keyword evidence="7 9" id="KW-0378">Hydrolase</keyword>
<dbReference type="EMBL" id="AENT01000025">
    <property type="protein sequence ID" value="EFR42456.1"/>
    <property type="molecule type" value="Genomic_DNA"/>
</dbReference>
<evidence type="ECO:0000256" key="4">
    <source>
        <dbReference type="ARBA" id="ARBA00022722"/>
    </source>
</evidence>
<dbReference type="InterPro" id="IPR002036">
    <property type="entry name" value="YbeY"/>
</dbReference>
<dbReference type="Proteomes" id="UP000004594">
    <property type="component" value="Unassembled WGS sequence"/>
</dbReference>
<protein>
    <recommendedName>
        <fullName evidence="9">Endoribonuclease YbeY</fullName>
        <ecNumber evidence="9">3.1.-.-</ecNumber>
    </recommendedName>
</protein>